<dbReference type="HAMAP" id="MF_02114">
    <property type="entry name" value="CofC"/>
    <property type="match status" value="1"/>
</dbReference>
<name>A0A168PH17_9GAMM</name>
<evidence type="ECO:0000256" key="2">
    <source>
        <dbReference type="ARBA" id="ARBA00022695"/>
    </source>
</evidence>
<dbReference type="Pfam" id="PF01983">
    <property type="entry name" value="CofC"/>
    <property type="match status" value="1"/>
</dbReference>
<keyword evidence="1 5" id="KW-0808">Transferase</keyword>
<reference evidence="6" key="1">
    <citation type="submission" date="2016-03" db="EMBL/GenBank/DDBJ databases">
        <title>Partial sequence of psychrophilic Colwellia sp.</title>
        <authorList>
            <person name="Pankowski J.A."/>
            <person name="Leong J.S."/>
            <person name="Nano F.E."/>
        </authorList>
    </citation>
    <scope>NUCLEOTIDE SEQUENCE</scope>
    <source>
        <strain evidence="6">C1</strain>
    </source>
</reference>
<keyword evidence="4 5" id="KW-0342">GTP-binding</keyword>
<dbReference type="PANTHER" id="PTHR40392:SF1">
    <property type="entry name" value="2-PHOSPHO-L-LACTATE GUANYLYLTRANSFERASE"/>
    <property type="match status" value="1"/>
</dbReference>
<gene>
    <name evidence="5" type="primary">fbiD</name>
</gene>
<dbReference type="GO" id="GO:0043814">
    <property type="term" value="F:phospholactate guanylyltransferase activity"/>
    <property type="evidence" value="ECO:0007669"/>
    <property type="project" value="InterPro"/>
</dbReference>
<proteinExistence type="inferred from homology"/>
<evidence type="ECO:0000313" key="6">
    <source>
        <dbReference type="EMBL" id="ANC57878.1"/>
    </source>
</evidence>
<dbReference type="GO" id="GO:0005525">
    <property type="term" value="F:GTP binding"/>
    <property type="evidence" value="ECO:0007669"/>
    <property type="project" value="UniProtKB-KW"/>
</dbReference>
<dbReference type="NCBIfam" id="TIGR03552">
    <property type="entry name" value="F420_cofC"/>
    <property type="match status" value="1"/>
</dbReference>
<dbReference type="InterPro" id="IPR029044">
    <property type="entry name" value="Nucleotide-diphossugar_trans"/>
</dbReference>
<accession>A0A168PH17</accession>
<dbReference type="EC" id="2.7.7.106" evidence="5"/>
<evidence type="ECO:0000256" key="5">
    <source>
        <dbReference type="HAMAP-Rule" id="MF_02114"/>
    </source>
</evidence>
<evidence type="ECO:0000256" key="4">
    <source>
        <dbReference type="ARBA" id="ARBA00023134"/>
    </source>
</evidence>
<dbReference type="PANTHER" id="PTHR40392">
    <property type="entry name" value="2-PHOSPHO-L-LACTATE GUANYLYLTRANSFERASE"/>
    <property type="match status" value="1"/>
</dbReference>
<dbReference type="UniPathway" id="UPA00071"/>
<comment type="catalytic activity">
    <reaction evidence="5">
        <text>(2R)-3-phosphoglycerate + GTP + H(+) = 3-[(R)-glyceryl]-diphospho-5'-guanosine + diphosphate</text>
        <dbReference type="Rhea" id="RHEA:63440"/>
        <dbReference type="ChEBI" id="CHEBI:15378"/>
        <dbReference type="ChEBI" id="CHEBI:33019"/>
        <dbReference type="ChEBI" id="CHEBI:37565"/>
        <dbReference type="ChEBI" id="CHEBI:58272"/>
        <dbReference type="ChEBI" id="CHEBI:147306"/>
        <dbReference type="EC" id="2.7.7.106"/>
    </reaction>
</comment>
<organism evidence="6">
    <name type="scientific">Colwellia sp. C1</name>
    <dbReference type="NCBI Taxonomy" id="1737566"/>
    <lineage>
        <taxon>Bacteria</taxon>
        <taxon>Pseudomonadati</taxon>
        <taxon>Pseudomonadota</taxon>
        <taxon>Gammaproteobacteria</taxon>
        <taxon>Alteromonadales</taxon>
        <taxon>Colwelliaceae</taxon>
        <taxon>Colwellia</taxon>
    </lineage>
</organism>
<dbReference type="InterPro" id="IPR002835">
    <property type="entry name" value="CofC"/>
</dbReference>
<dbReference type="EMBL" id="KU926705">
    <property type="protein sequence ID" value="ANC57878.1"/>
    <property type="molecule type" value="Genomic_DNA"/>
</dbReference>
<evidence type="ECO:0000256" key="1">
    <source>
        <dbReference type="ARBA" id="ARBA00022679"/>
    </source>
</evidence>
<sequence>MRTNIVIPMKDPQLSKTRLDPQLSSRQRQELALSMFKTTLAFFNKYFPQHHLLVVTASDFISNIAYNYGASVLIETKLGLREAVESAARWSLNNDFQSQLLIPADIAELDYREFERLLNVYRPVPSVLLCPAYDLGTNALLTTPPNVIPFLYGIDSSLAHQRVAHERDIACQVIKLPALALDIDTPDDLELLALLSSPVTQELNKLCKIA</sequence>
<protein>
    <recommendedName>
        <fullName evidence="5">3-phospho-D-glycerate guanylyltransferase</fullName>
        <shortName evidence="5">3PG guanylyltransferase</shortName>
        <ecNumber evidence="5">2.7.7.106</ecNumber>
    </recommendedName>
</protein>
<keyword evidence="2 5" id="KW-0548">Nucleotidyltransferase</keyword>
<dbReference type="AlphaFoldDB" id="A0A168PH17"/>
<dbReference type="Gene3D" id="3.90.550.10">
    <property type="entry name" value="Spore Coat Polysaccharide Biosynthesis Protein SpsA, Chain A"/>
    <property type="match status" value="1"/>
</dbReference>
<dbReference type="GO" id="GO:0052645">
    <property type="term" value="P:F420-0 metabolic process"/>
    <property type="evidence" value="ECO:0007669"/>
    <property type="project" value="UniProtKB-UniRule"/>
</dbReference>
<evidence type="ECO:0000256" key="3">
    <source>
        <dbReference type="ARBA" id="ARBA00022741"/>
    </source>
</evidence>
<comment type="function">
    <text evidence="5">Guanylyltransferase that catalyzes the activation of (2R)-3-phosphoglycerate (3PG) as 3-[(R)-glyceryl]-diphospho-5'-guanosine, via the condensation of 3PG with GTP. It is involved in the biosynthesis of a derivative of the hydride carrier cofactor coenzyme F420, 3PG-F420.</text>
</comment>
<comment type="pathway">
    <text evidence="5">Cofactor biosynthesis; coenzyme F420 biosynthesis.</text>
</comment>
<dbReference type="SUPFAM" id="SSF53448">
    <property type="entry name" value="Nucleotide-diphospho-sugar transferases"/>
    <property type="match status" value="1"/>
</dbReference>
<keyword evidence="3 5" id="KW-0547">Nucleotide-binding</keyword>
<comment type="similarity">
    <text evidence="5">Belongs to the CofC family.</text>
</comment>